<dbReference type="AlphaFoldDB" id="A0A6J8E5A9"/>
<dbReference type="EMBL" id="CACVKT020008526">
    <property type="protein sequence ID" value="CAC5415984.1"/>
    <property type="molecule type" value="Genomic_DNA"/>
</dbReference>
<sequence length="191" mass="21208">MSDNPVLFVLEAEENSASPFGVRSRLPAMCVNLDSDMNRSLIDLTPSGEVQMRVNREKDDEFTTPRAQAGATEKSMQISTESTSQHNDEGCSTVRVERNGCVDTMTPPVRRTTNAVAWNQIYSETSSPTLNDNSISNCVPQVTEPSVHFKNKKTITFDGTGSWQDFLVQFELISTVDKWDNGMKAYELATS</sequence>
<protein>
    <submittedName>
        <fullName evidence="2">Uncharacterized protein</fullName>
    </submittedName>
</protein>
<gene>
    <name evidence="2" type="ORF">MCOR_48631</name>
</gene>
<name>A0A6J8E5A9_MYTCO</name>
<keyword evidence="3" id="KW-1185">Reference proteome</keyword>
<reference evidence="2 3" key="1">
    <citation type="submission" date="2020-06" db="EMBL/GenBank/DDBJ databases">
        <authorList>
            <person name="Li R."/>
            <person name="Bekaert M."/>
        </authorList>
    </citation>
    <scope>NUCLEOTIDE SEQUENCE [LARGE SCALE GENOMIC DNA]</scope>
    <source>
        <strain evidence="3">wild</strain>
    </source>
</reference>
<feature type="region of interest" description="Disordered" evidence="1">
    <location>
        <begin position="57"/>
        <end position="91"/>
    </location>
</feature>
<proteinExistence type="predicted"/>
<feature type="compositionally biased region" description="Polar residues" evidence="1">
    <location>
        <begin position="74"/>
        <end position="85"/>
    </location>
</feature>
<evidence type="ECO:0000313" key="3">
    <source>
        <dbReference type="Proteomes" id="UP000507470"/>
    </source>
</evidence>
<dbReference type="Proteomes" id="UP000507470">
    <property type="component" value="Unassembled WGS sequence"/>
</dbReference>
<evidence type="ECO:0000256" key="1">
    <source>
        <dbReference type="SAM" id="MobiDB-lite"/>
    </source>
</evidence>
<organism evidence="2 3">
    <name type="scientific">Mytilus coruscus</name>
    <name type="common">Sea mussel</name>
    <dbReference type="NCBI Taxonomy" id="42192"/>
    <lineage>
        <taxon>Eukaryota</taxon>
        <taxon>Metazoa</taxon>
        <taxon>Spiralia</taxon>
        <taxon>Lophotrochozoa</taxon>
        <taxon>Mollusca</taxon>
        <taxon>Bivalvia</taxon>
        <taxon>Autobranchia</taxon>
        <taxon>Pteriomorphia</taxon>
        <taxon>Mytilida</taxon>
        <taxon>Mytiloidea</taxon>
        <taxon>Mytilidae</taxon>
        <taxon>Mytilinae</taxon>
        <taxon>Mytilus</taxon>
    </lineage>
</organism>
<evidence type="ECO:0000313" key="2">
    <source>
        <dbReference type="EMBL" id="CAC5415984.1"/>
    </source>
</evidence>
<accession>A0A6J8E5A9</accession>